<dbReference type="RefSeq" id="WP_369454582.1">
    <property type="nucleotide sequence ID" value="NZ_JBGCUO010000001.1"/>
</dbReference>
<feature type="domain" description="CSD" evidence="3">
    <location>
        <begin position="110"/>
        <end position="174"/>
    </location>
</feature>
<feature type="transmembrane region" description="Helical" evidence="2">
    <location>
        <begin position="81"/>
        <end position="99"/>
    </location>
</feature>
<dbReference type="CDD" id="cd04458">
    <property type="entry name" value="CSP_CDS"/>
    <property type="match status" value="1"/>
</dbReference>
<dbReference type="InterPro" id="IPR012340">
    <property type="entry name" value="NA-bd_OB-fold"/>
</dbReference>
<comment type="subcellular location">
    <subcellularLocation>
        <location evidence="1">Cytoplasm</location>
    </subcellularLocation>
</comment>
<sequence>MLSPAALAGLLGTPWQPDSEAPSLSPILGRQAGLGLLLASALNALALWLPSRRQWVHGALLAFLTAFVASHWELFRHHDNPWLVALFFLPVALYALPLLPWRAPLFMVRGEEGEVKWFNPNKGFGFILTADGREVFVHFRAVRNGGRRALQQGMQVRFRSHTTERGEQAERVYILS</sequence>
<dbReference type="PROSITE" id="PS51857">
    <property type="entry name" value="CSD_2"/>
    <property type="match status" value="1"/>
</dbReference>
<gene>
    <name evidence="4" type="ORF">AB5I84_04085</name>
</gene>
<dbReference type="Gene3D" id="2.40.50.140">
    <property type="entry name" value="Nucleic acid-binding proteins"/>
    <property type="match status" value="1"/>
</dbReference>
<organism evidence="4 5">
    <name type="scientific">Isoalcanivorax beigongshangi</name>
    <dbReference type="NCBI Taxonomy" id="3238810"/>
    <lineage>
        <taxon>Bacteria</taxon>
        <taxon>Pseudomonadati</taxon>
        <taxon>Pseudomonadota</taxon>
        <taxon>Gammaproteobacteria</taxon>
        <taxon>Oceanospirillales</taxon>
        <taxon>Alcanivoracaceae</taxon>
        <taxon>Isoalcanivorax</taxon>
    </lineage>
</organism>
<dbReference type="InterPro" id="IPR019844">
    <property type="entry name" value="CSD_CS"/>
</dbReference>
<dbReference type="PROSITE" id="PS00352">
    <property type="entry name" value="CSD_1"/>
    <property type="match status" value="1"/>
</dbReference>
<keyword evidence="2" id="KW-0472">Membrane</keyword>
<dbReference type="EMBL" id="JBGCUO010000001">
    <property type="protein sequence ID" value="MEY1661324.1"/>
    <property type="molecule type" value="Genomic_DNA"/>
</dbReference>
<dbReference type="PANTHER" id="PTHR11544">
    <property type="entry name" value="COLD SHOCK DOMAIN CONTAINING PROTEINS"/>
    <property type="match status" value="1"/>
</dbReference>
<name>A0ABV4AF55_9GAMM</name>
<reference evidence="4 5" key="1">
    <citation type="submission" date="2024-07" db="EMBL/GenBank/DDBJ databases">
        <authorList>
            <person name="Ren Q."/>
        </authorList>
    </citation>
    <scope>NUCLEOTIDE SEQUENCE [LARGE SCALE GENOMIC DNA]</scope>
    <source>
        <strain evidence="4 5">REN37</strain>
    </source>
</reference>
<accession>A0ABV4AF55</accession>
<comment type="caution">
    <text evidence="4">The sequence shown here is derived from an EMBL/GenBank/DDBJ whole genome shotgun (WGS) entry which is preliminary data.</text>
</comment>
<evidence type="ECO:0000313" key="4">
    <source>
        <dbReference type="EMBL" id="MEY1661324.1"/>
    </source>
</evidence>
<evidence type="ECO:0000259" key="3">
    <source>
        <dbReference type="PROSITE" id="PS51857"/>
    </source>
</evidence>
<evidence type="ECO:0000256" key="1">
    <source>
        <dbReference type="RuleBase" id="RU000408"/>
    </source>
</evidence>
<dbReference type="InterPro" id="IPR050181">
    <property type="entry name" value="Cold_shock_domain"/>
</dbReference>
<dbReference type="InterPro" id="IPR002059">
    <property type="entry name" value="CSP_DNA-bd"/>
</dbReference>
<evidence type="ECO:0000313" key="5">
    <source>
        <dbReference type="Proteomes" id="UP001562065"/>
    </source>
</evidence>
<protein>
    <submittedName>
        <fullName evidence="4">Cold-shock protein</fullName>
    </submittedName>
</protein>
<keyword evidence="2" id="KW-0812">Transmembrane</keyword>
<keyword evidence="2" id="KW-1133">Transmembrane helix</keyword>
<feature type="transmembrane region" description="Helical" evidence="2">
    <location>
        <begin position="55"/>
        <end position="75"/>
    </location>
</feature>
<dbReference type="InterPro" id="IPR011129">
    <property type="entry name" value="CSD"/>
</dbReference>
<dbReference type="Proteomes" id="UP001562065">
    <property type="component" value="Unassembled WGS sequence"/>
</dbReference>
<feature type="transmembrane region" description="Helical" evidence="2">
    <location>
        <begin position="27"/>
        <end position="48"/>
    </location>
</feature>
<evidence type="ECO:0000256" key="2">
    <source>
        <dbReference type="SAM" id="Phobius"/>
    </source>
</evidence>
<dbReference type="PRINTS" id="PR00050">
    <property type="entry name" value="COLDSHOCK"/>
</dbReference>
<keyword evidence="5" id="KW-1185">Reference proteome</keyword>
<proteinExistence type="predicted"/>
<dbReference type="Pfam" id="PF00313">
    <property type="entry name" value="CSD"/>
    <property type="match status" value="1"/>
</dbReference>
<dbReference type="SUPFAM" id="SSF50249">
    <property type="entry name" value="Nucleic acid-binding proteins"/>
    <property type="match status" value="1"/>
</dbReference>
<dbReference type="SMART" id="SM00357">
    <property type="entry name" value="CSP"/>
    <property type="match status" value="1"/>
</dbReference>